<dbReference type="OrthoDB" id="10516103at2759"/>
<feature type="signal peptide" evidence="1">
    <location>
        <begin position="1"/>
        <end position="18"/>
    </location>
</feature>
<feature type="chain" id="PRO_5044551778" evidence="1">
    <location>
        <begin position="19"/>
        <end position="89"/>
    </location>
</feature>
<evidence type="ECO:0000313" key="3">
    <source>
        <dbReference type="Proteomes" id="UP000050761"/>
    </source>
</evidence>
<dbReference type="EMBL" id="UZAH01028428">
    <property type="protein sequence ID" value="VDP00070.1"/>
    <property type="molecule type" value="Genomic_DNA"/>
</dbReference>
<dbReference type="Proteomes" id="UP000050761">
    <property type="component" value="Unassembled WGS sequence"/>
</dbReference>
<protein>
    <submittedName>
        <fullName evidence="4">Secreted protein</fullName>
    </submittedName>
</protein>
<gene>
    <name evidence="2" type="ORF">HPBE_LOCUS14576</name>
</gene>
<reference evidence="2 3" key="1">
    <citation type="submission" date="2018-11" db="EMBL/GenBank/DDBJ databases">
        <authorList>
            <consortium name="Pathogen Informatics"/>
        </authorList>
    </citation>
    <scope>NUCLEOTIDE SEQUENCE [LARGE SCALE GENOMIC DNA]</scope>
</reference>
<dbReference type="AlphaFoldDB" id="A0A183G0F9"/>
<reference evidence="4" key="2">
    <citation type="submission" date="2019-09" db="UniProtKB">
        <authorList>
            <consortium name="WormBaseParasite"/>
        </authorList>
    </citation>
    <scope>IDENTIFICATION</scope>
</reference>
<evidence type="ECO:0000256" key="1">
    <source>
        <dbReference type="SAM" id="SignalP"/>
    </source>
</evidence>
<evidence type="ECO:0000313" key="2">
    <source>
        <dbReference type="EMBL" id="VDP00070.1"/>
    </source>
</evidence>
<keyword evidence="1" id="KW-0732">Signal</keyword>
<keyword evidence="3" id="KW-1185">Reference proteome</keyword>
<organism evidence="3 4">
    <name type="scientific">Heligmosomoides polygyrus</name>
    <name type="common">Parasitic roundworm</name>
    <dbReference type="NCBI Taxonomy" id="6339"/>
    <lineage>
        <taxon>Eukaryota</taxon>
        <taxon>Metazoa</taxon>
        <taxon>Ecdysozoa</taxon>
        <taxon>Nematoda</taxon>
        <taxon>Chromadorea</taxon>
        <taxon>Rhabditida</taxon>
        <taxon>Rhabditina</taxon>
        <taxon>Rhabditomorpha</taxon>
        <taxon>Strongyloidea</taxon>
        <taxon>Heligmosomidae</taxon>
        <taxon>Heligmosomoides</taxon>
    </lineage>
</organism>
<proteinExistence type="predicted"/>
<accession>A0A183G0F9</accession>
<accession>A0A3P8A9U6</accession>
<evidence type="ECO:0000313" key="4">
    <source>
        <dbReference type="WBParaSite" id="HPBE_0001457701-mRNA-1"/>
    </source>
</evidence>
<sequence>MKVFVTLWLWYWLVSVAATTSASAKFRGTAEKKPRCERIDYEMCRDLPYNATGEQLDALGGRTEGVCLISYALRLSVSLCQKLNYVALN</sequence>
<name>A0A183G0F9_HELPZ</name>
<dbReference type="WBParaSite" id="HPBE_0001457701-mRNA-1">
    <property type="protein sequence ID" value="HPBE_0001457701-mRNA-1"/>
    <property type="gene ID" value="HPBE_0001457701"/>
</dbReference>